<feature type="region of interest" description="Disordered" evidence="1">
    <location>
        <begin position="566"/>
        <end position="635"/>
    </location>
</feature>
<feature type="transmembrane region" description="Helical" evidence="2">
    <location>
        <begin position="142"/>
        <end position="162"/>
    </location>
</feature>
<feature type="transmembrane region" description="Helical" evidence="2">
    <location>
        <begin position="341"/>
        <end position="365"/>
    </location>
</feature>
<evidence type="ECO:0000256" key="2">
    <source>
        <dbReference type="SAM" id="Phobius"/>
    </source>
</evidence>
<dbReference type="Gene3D" id="3.40.1000.10">
    <property type="entry name" value="Mog1/PsbP, alpha/beta/alpha sandwich"/>
    <property type="match status" value="1"/>
</dbReference>
<keyword evidence="2" id="KW-1133">Transmembrane helix</keyword>
<feature type="compositionally biased region" description="Pro residues" evidence="1">
    <location>
        <begin position="92"/>
        <end position="117"/>
    </location>
</feature>
<feature type="transmembrane region" description="Helical" evidence="2">
    <location>
        <begin position="300"/>
        <end position="320"/>
    </location>
</feature>
<feature type="transmembrane region" description="Helical" evidence="2">
    <location>
        <begin position="439"/>
        <end position="458"/>
    </location>
</feature>
<protein>
    <recommendedName>
        <fullName evidence="3">Zinc-ribbon domain-containing protein</fullName>
    </recommendedName>
</protein>
<feature type="transmembrane region" description="Helical" evidence="2">
    <location>
        <begin position="659"/>
        <end position="682"/>
    </location>
</feature>
<keyword evidence="5" id="KW-1185">Reference proteome</keyword>
<dbReference type="Pfam" id="PF13240">
    <property type="entry name" value="Zn_Ribbon_1"/>
    <property type="match status" value="1"/>
</dbReference>
<feature type="compositionally biased region" description="Low complexity" evidence="1">
    <location>
        <begin position="50"/>
        <end position="80"/>
    </location>
</feature>
<dbReference type="EMBL" id="BAAAUG010000019">
    <property type="protein sequence ID" value="GAA3087326.1"/>
    <property type="molecule type" value="Genomic_DNA"/>
</dbReference>
<evidence type="ECO:0000313" key="5">
    <source>
        <dbReference type="Proteomes" id="UP001501637"/>
    </source>
</evidence>
<feature type="compositionally biased region" description="Low complexity" evidence="1">
    <location>
        <begin position="625"/>
        <end position="635"/>
    </location>
</feature>
<feature type="compositionally biased region" description="Low complexity" evidence="1">
    <location>
        <begin position="708"/>
        <end position="736"/>
    </location>
</feature>
<keyword evidence="2" id="KW-0472">Membrane</keyword>
<proteinExistence type="predicted"/>
<dbReference type="RefSeq" id="WP_344519026.1">
    <property type="nucleotide sequence ID" value="NZ_BAAAUG010000019.1"/>
</dbReference>
<organism evidence="4 5">
    <name type="scientific">Streptomyces rectiviolaceus</name>
    <dbReference type="NCBI Taxonomy" id="332591"/>
    <lineage>
        <taxon>Bacteria</taxon>
        <taxon>Bacillati</taxon>
        <taxon>Actinomycetota</taxon>
        <taxon>Actinomycetes</taxon>
        <taxon>Kitasatosporales</taxon>
        <taxon>Streptomycetaceae</taxon>
        <taxon>Streptomyces</taxon>
    </lineage>
</organism>
<dbReference type="InterPro" id="IPR026870">
    <property type="entry name" value="Zinc_ribbon_dom"/>
</dbReference>
<reference evidence="5" key="1">
    <citation type="journal article" date="2019" name="Int. J. Syst. Evol. Microbiol.">
        <title>The Global Catalogue of Microorganisms (GCM) 10K type strain sequencing project: providing services to taxonomists for standard genome sequencing and annotation.</title>
        <authorList>
            <consortium name="The Broad Institute Genomics Platform"/>
            <consortium name="The Broad Institute Genome Sequencing Center for Infectious Disease"/>
            <person name="Wu L."/>
            <person name="Ma J."/>
        </authorList>
    </citation>
    <scope>NUCLEOTIDE SEQUENCE [LARGE SCALE GENOMIC DNA]</scope>
    <source>
        <strain evidence="5">JCM 9092</strain>
    </source>
</reference>
<comment type="caution">
    <text evidence="4">The sequence shown here is derived from an EMBL/GenBank/DDBJ whole genome shotgun (WGS) entry which is preliminary data.</text>
</comment>
<evidence type="ECO:0000313" key="4">
    <source>
        <dbReference type="EMBL" id="GAA3087326.1"/>
    </source>
</evidence>
<feature type="transmembrane region" description="Helical" evidence="2">
    <location>
        <begin position="225"/>
        <end position="245"/>
    </location>
</feature>
<gene>
    <name evidence="4" type="ORF">GCM10010449_08550</name>
</gene>
<feature type="transmembrane region" description="Helical" evidence="2">
    <location>
        <begin position="266"/>
        <end position="288"/>
    </location>
</feature>
<feature type="compositionally biased region" description="Low complexity" evidence="1">
    <location>
        <begin position="568"/>
        <end position="605"/>
    </location>
</feature>
<evidence type="ECO:0000259" key="3">
    <source>
        <dbReference type="Pfam" id="PF13240"/>
    </source>
</evidence>
<feature type="domain" description="Zinc-ribbon" evidence="3">
    <location>
        <begin position="4"/>
        <end position="24"/>
    </location>
</feature>
<dbReference type="PANTHER" id="PTHR24216:SF65">
    <property type="entry name" value="PAXILLIN-LIKE PROTEIN 1"/>
    <property type="match status" value="1"/>
</dbReference>
<dbReference type="PANTHER" id="PTHR24216">
    <property type="entry name" value="PAXILLIN-RELATED"/>
    <property type="match status" value="1"/>
</dbReference>
<sequence>MASYCPHCGAPTPDEARFCMKCGRERPRDTSVDAGPAELPAAELGVPTSADAAPVEPEPDAPGSEAPEAAPDAVPEATPAGPGFTATSLPAPALPPSPVPAAPAPASPPPPGYVPGAPSAPSPLGAFFGRAFRGDWAGAAQAALWPVGLVLVAAVALAIPSYGQGDESDVVVGFGERMRIALALLLQAVGGGFEISGSERQQSSVFGGESSSVDVAFDGSATLHLIPLTATALWIGALFIGVRILRNRVLLRAGSHGGGHGGGTPGLEAAVRVTLLVTVGILALSLFAQPEIEGVELSSSPVLAALGAFVLGLAVSGGVLHRHDLAHWQAGRPGWQAAFRATGTALRALAIVLALCSVVAFISLAQTDDLAGITDLDDADVSPLLIALLVLPNLGVAALGLGWGAPFEASVQGSSSAYGGGRESESFGLSELGDITNDWSIVGALALGLVCALVLGVLAARRSAHRGEQLLAAGVFFGLFLLLAGVGGLSIDATGSASSEFGGSSGTSANGSGNGSFEAGVSVPDALLFGLLWVFVAALLAPYLLQMAGQRTGIIAAPMPPLPPMPNGPAGAPGAPAASAMPGSLDTAPTEGAVGAVGAVGPVTTDAPSPGVATPAPQPAPQPTYDPAANPAYAPAAYDPHTFQLRQQPPAAPDSRRTAVWVGTLAAAFLIGSGIAAGVLLWQNDDDGKADKAGGKDDKPAVSRTQDPTDSPSPSSSPSSSPSPSFTPTEEPSASPDTGGGAPELPADSDLVSDVSGFEFAVPEGWTRQGEERPGQIVYAGSTGREGFIVGVVPNATYTSYENFTTIEKDAKKDPEKSDYQRIRLEPNTFQGRGGAIWEYTYNDTAGREIHALNQSYVADNGTEYAIQLSWRADFWPAGEGAKVHRTALEHWRING</sequence>
<evidence type="ECO:0000256" key="1">
    <source>
        <dbReference type="SAM" id="MobiDB-lite"/>
    </source>
</evidence>
<feature type="transmembrane region" description="Helical" evidence="2">
    <location>
        <begin position="526"/>
        <end position="545"/>
    </location>
</feature>
<feature type="region of interest" description="Disordered" evidence="1">
    <location>
        <begin position="690"/>
        <end position="750"/>
    </location>
</feature>
<feature type="transmembrane region" description="Helical" evidence="2">
    <location>
        <begin position="470"/>
        <end position="491"/>
    </location>
</feature>
<feature type="compositionally biased region" description="Basic and acidic residues" evidence="1">
    <location>
        <begin position="690"/>
        <end position="701"/>
    </location>
</feature>
<dbReference type="Proteomes" id="UP001501637">
    <property type="component" value="Unassembled WGS sequence"/>
</dbReference>
<keyword evidence="2" id="KW-0812">Transmembrane</keyword>
<accession>A0ABP6MAX9</accession>
<feature type="region of interest" description="Disordered" evidence="1">
    <location>
        <begin position="26"/>
        <end position="117"/>
    </location>
</feature>
<name>A0ABP6MAX9_9ACTN</name>